<comment type="caution">
    <text evidence="2">The sequence shown here is derived from an EMBL/GenBank/DDBJ whole genome shotgun (WGS) entry which is preliminary data.</text>
</comment>
<dbReference type="Gene3D" id="3.40.50.2000">
    <property type="entry name" value="Glycogen Phosphorylase B"/>
    <property type="match status" value="1"/>
</dbReference>
<dbReference type="OrthoDB" id="7186565at2"/>
<organism evidence="2 3">
    <name type="scientific">Polyangium fumosum</name>
    <dbReference type="NCBI Taxonomy" id="889272"/>
    <lineage>
        <taxon>Bacteria</taxon>
        <taxon>Pseudomonadati</taxon>
        <taxon>Myxococcota</taxon>
        <taxon>Polyangia</taxon>
        <taxon>Polyangiales</taxon>
        <taxon>Polyangiaceae</taxon>
        <taxon>Polyangium</taxon>
    </lineage>
</organism>
<accession>A0A4U1J6T9</accession>
<dbReference type="Pfam" id="PF04101">
    <property type="entry name" value="Glyco_tran_28_C"/>
    <property type="match status" value="1"/>
</dbReference>
<keyword evidence="3" id="KW-1185">Reference proteome</keyword>
<protein>
    <recommendedName>
        <fullName evidence="1">Glycosyl transferase family 28 C-terminal domain-containing protein</fullName>
    </recommendedName>
</protein>
<dbReference type="SUPFAM" id="SSF53756">
    <property type="entry name" value="UDP-Glycosyltransferase/glycogen phosphorylase"/>
    <property type="match status" value="1"/>
</dbReference>
<gene>
    <name evidence="2" type="ORF">E8A74_28715</name>
</gene>
<reference evidence="2 3" key="1">
    <citation type="submission" date="2019-04" db="EMBL/GenBank/DDBJ databases">
        <authorList>
            <person name="Li Y."/>
            <person name="Wang J."/>
        </authorList>
    </citation>
    <scope>NUCLEOTIDE SEQUENCE [LARGE SCALE GENOMIC DNA]</scope>
    <source>
        <strain evidence="2 3">DSM 14668</strain>
    </source>
</reference>
<evidence type="ECO:0000313" key="3">
    <source>
        <dbReference type="Proteomes" id="UP000309215"/>
    </source>
</evidence>
<dbReference type="InterPro" id="IPR007235">
    <property type="entry name" value="Glyco_trans_28_C"/>
</dbReference>
<proteinExistence type="predicted"/>
<name>A0A4U1J6T9_9BACT</name>
<dbReference type="AlphaFoldDB" id="A0A4U1J6T9"/>
<evidence type="ECO:0000313" key="2">
    <source>
        <dbReference type="EMBL" id="TKD02476.1"/>
    </source>
</evidence>
<dbReference type="EMBL" id="SSMQ01000034">
    <property type="protein sequence ID" value="TKD02476.1"/>
    <property type="molecule type" value="Genomic_DNA"/>
</dbReference>
<dbReference type="Proteomes" id="UP000309215">
    <property type="component" value="Unassembled WGS sequence"/>
</dbReference>
<sequence length="211" mass="22990">MGHARAVLPAGREGEHSFRMRIFVTVGNALVPFDRLLGWVDEATSALDVPVEGLCQHGPSRVRPRALAPREHLSRAEFEREMDQADVVVCHAGVGTLSDALRRGHRPIVAPRRAGFGEIVNDHQLEIVTALGQEGRIEVAEDAESLRAALLRYARGEARRGPPRDEDPARLLPVARAIAEGPARARTPLLGNLAMSALAALGPRLDRLRVR</sequence>
<feature type="domain" description="Glycosyl transferase family 28 C-terminal" evidence="1">
    <location>
        <begin position="80"/>
        <end position="157"/>
    </location>
</feature>
<evidence type="ECO:0000259" key="1">
    <source>
        <dbReference type="Pfam" id="PF04101"/>
    </source>
</evidence>
<dbReference type="GO" id="GO:0016758">
    <property type="term" value="F:hexosyltransferase activity"/>
    <property type="evidence" value="ECO:0007669"/>
    <property type="project" value="InterPro"/>
</dbReference>